<dbReference type="Proteomes" id="UP000631114">
    <property type="component" value="Unassembled WGS sequence"/>
</dbReference>
<proteinExistence type="predicted"/>
<dbReference type="OrthoDB" id="1740536at2759"/>
<dbReference type="AlphaFoldDB" id="A0A835HJX1"/>
<evidence type="ECO:0000313" key="2">
    <source>
        <dbReference type="EMBL" id="KAF9600839.1"/>
    </source>
</evidence>
<organism evidence="2 3">
    <name type="scientific">Coptis chinensis</name>
    <dbReference type="NCBI Taxonomy" id="261450"/>
    <lineage>
        <taxon>Eukaryota</taxon>
        <taxon>Viridiplantae</taxon>
        <taxon>Streptophyta</taxon>
        <taxon>Embryophyta</taxon>
        <taxon>Tracheophyta</taxon>
        <taxon>Spermatophyta</taxon>
        <taxon>Magnoliopsida</taxon>
        <taxon>Ranunculales</taxon>
        <taxon>Ranunculaceae</taxon>
        <taxon>Coptidoideae</taxon>
        <taxon>Coptis</taxon>
    </lineage>
</organism>
<feature type="region of interest" description="Disordered" evidence="1">
    <location>
        <begin position="275"/>
        <end position="303"/>
    </location>
</feature>
<evidence type="ECO:0000256" key="1">
    <source>
        <dbReference type="SAM" id="MobiDB-lite"/>
    </source>
</evidence>
<accession>A0A835HJX1</accession>
<feature type="non-terminal residue" evidence="2">
    <location>
        <position position="303"/>
    </location>
</feature>
<protein>
    <submittedName>
        <fullName evidence="2">Uncharacterized protein</fullName>
    </submittedName>
</protein>
<dbReference type="EMBL" id="JADFTS010000006">
    <property type="protein sequence ID" value="KAF9600839.1"/>
    <property type="molecule type" value="Genomic_DNA"/>
</dbReference>
<gene>
    <name evidence="2" type="ORF">IFM89_013074</name>
</gene>
<name>A0A835HJX1_9MAGN</name>
<sequence>MFESSRHPQQVQPNPDELQSEILRLTVENERLRNARGKGLEFPLQIVRTTFIKTAKGIEMLSMIGENPVPPKTIQYYIQNYRKPLLNFKKPDLKCMMKRMEIHTLIRFYYVSQMAMENDDALLCKLFPPLSKFIIQAFKDAIGYDRSGLYSSLTRQPPFSKSELFDRVEEFARVEDDLKARILRSAIQRLVDDKKLDEFIQKAEQVKFAEHMVIRARHARLDSISNNQRKFEKKQKFNFLMDWNRVNGIDFLKEKRHSGIWKSINRVSKSYDKNALGREHSSPRLGTGENWMTNRGKPSRSLG</sequence>
<comment type="caution">
    <text evidence="2">The sequence shown here is derived from an EMBL/GenBank/DDBJ whole genome shotgun (WGS) entry which is preliminary data.</text>
</comment>
<reference evidence="2 3" key="1">
    <citation type="submission" date="2020-10" db="EMBL/GenBank/DDBJ databases">
        <title>The Coptis chinensis genome and diversification of protoberbering-type alkaloids.</title>
        <authorList>
            <person name="Wang B."/>
            <person name="Shu S."/>
            <person name="Song C."/>
            <person name="Liu Y."/>
        </authorList>
    </citation>
    <scope>NUCLEOTIDE SEQUENCE [LARGE SCALE GENOMIC DNA]</scope>
    <source>
        <strain evidence="2">HL-2020</strain>
        <tissue evidence="2">Leaf</tissue>
    </source>
</reference>
<keyword evidence="3" id="KW-1185">Reference proteome</keyword>
<evidence type="ECO:0000313" key="3">
    <source>
        <dbReference type="Proteomes" id="UP000631114"/>
    </source>
</evidence>